<organism evidence="6 7">
    <name type="scientific">Dendryphion nanum</name>
    <dbReference type="NCBI Taxonomy" id="256645"/>
    <lineage>
        <taxon>Eukaryota</taxon>
        <taxon>Fungi</taxon>
        <taxon>Dikarya</taxon>
        <taxon>Ascomycota</taxon>
        <taxon>Pezizomycotina</taxon>
        <taxon>Dothideomycetes</taxon>
        <taxon>Pleosporomycetidae</taxon>
        <taxon>Pleosporales</taxon>
        <taxon>Torulaceae</taxon>
        <taxon>Dendryphion</taxon>
    </lineage>
</organism>
<protein>
    <submittedName>
        <fullName evidence="6">Dimethylaniline monooxygenase (N-oxide forming)</fullName>
    </submittedName>
</protein>
<dbReference type="OrthoDB" id="66881at2759"/>
<name>A0A9P9IQ61_9PLEO</name>
<keyword evidence="6" id="KW-0503">Monooxygenase</keyword>
<dbReference type="InterPro" id="IPR000960">
    <property type="entry name" value="Flavin_mOase"/>
</dbReference>
<keyword evidence="5" id="KW-0560">Oxidoreductase</keyword>
<accession>A0A9P9IQ61</accession>
<gene>
    <name evidence="6" type="ORF">B0J11DRAFT_558578</name>
</gene>
<dbReference type="Pfam" id="PF13450">
    <property type="entry name" value="NAD_binding_8"/>
    <property type="match status" value="1"/>
</dbReference>
<dbReference type="InterPro" id="IPR036188">
    <property type="entry name" value="FAD/NAD-bd_sf"/>
</dbReference>
<evidence type="ECO:0000313" key="6">
    <source>
        <dbReference type="EMBL" id="KAH7127205.1"/>
    </source>
</evidence>
<dbReference type="SUPFAM" id="SSF51905">
    <property type="entry name" value="FAD/NAD(P)-binding domain"/>
    <property type="match status" value="2"/>
</dbReference>
<evidence type="ECO:0000256" key="2">
    <source>
        <dbReference type="ARBA" id="ARBA00022630"/>
    </source>
</evidence>
<keyword evidence="4" id="KW-0521">NADP</keyword>
<dbReference type="EMBL" id="JAGMWT010000006">
    <property type="protein sequence ID" value="KAH7127205.1"/>
    <property type="molecule type" value="Genomic_DNA"/>
</dbReference>
<reference evidence="6" key="1">
    <citation type="journal article" date="2021" name="Nat. Commun.">
        <title>Genetic determinants of endophytism in the Arabidopsis root mycobiome.</title>
        <authorList>
            <person name="Mesny F."/>
            <person name="Miyauchi S."/>
            <person name="Thiergart T."/>
            <person name="Pickel B."/>
            <person name="Atanasova L."/>
            <person name="Karlsson M."/>
            <person name="Huettel B."/>
            <person name="Barry K.W."/>
            <person name="Haridas S."/>
            <person name="Chen C."/>
            <person name="Bauer D."/>
            <person name="Andreopoulos W."/>
            <person name="Pangilinan J."/>
            <person name="LaButti K."/>
            <person name="Riley R."/>
            <person name="Lipzen A."/>
            <person name="Clum A."/>
            <person name="Drula E."/>
            <person name="Henrissat B."/>
            <person name="Kohler A."/>
            <person name="Grigoriev I.V."/>
            <person name="Martin F.M."/>
            <person name="Hacquard S."/>
        </authorList>
    </citation>
    <scope>NUCLEOTIDE SEQUENCE</scope>
    <source>
        <strain evidence="6">MPI-CAGE-CH-0243</strain>
    </source>
</reference>
<proteinExistence type="inferred from homology"/>
<keyword evidence="3" id="KW-0274">FAD</keyword>
<dbReference type="InterPro" id="IPR050346">
    <property type="entry name" value="FMO-like"/>
</dbReference>
<keyword evidence="2" id="KW-0285">Flavoprotein</keyword>
<comment type="similarity">
    <text evidence="1">Belongs to the FMO family.</text>
</comment>
<dbReference type="GO" id="GO:0050661">
    <property type="term" value="F:NADP binding"/>
    <property type="evidence" value="ECO:0007669"/>
    <property type="project" value="InterPro"/>
</dbReference>
<evidence type="ECO:0000256" key="4">
    <source>
        <dbReference type="ARBA" id="ARBA00022857"/>
    </source>
</evidence>
<dbReference type="Proteomes" id="UP000700596">
    <property type="component" value="Unassembled WGS sequence"/>
</dbReference>
<dbReference type="Pfam" id="PF00743">
    <property type="entry name" value="FMO-like"/>
    <property type="match status" value="2"/>
</dbReference>
<dbReference type="PIRSF" id="PIRSF000332">
    <property type="entry name" value="FMO"/>
    <property type="match status" value="1"/>
</dbReference>
<evidence type="ECO:0000256" key="3">
    <source>
        <dbReference type="ARBA" id="ARBA00022827"/>
    </source>
</evidence>
<dbReference type="PANTHER" id="PTHR23023">
    <property type="entry name" value="DIMETHYLANILINE MONOOXYGENASE"/>
    <property type="match status" value="1"/>
</dbReference>
<dbReference type="InterPro" id="IPR020946">
    <property type="entry name" value="Flavin_mOase-like"/>
</dbReference>
<dbReference type="Gene3D" id="3.50.50.60">
    <property type="entry name" value="FAD/NAD(P)-binding domain"/>
    <property type="match status" value="2"/>
</dbReference>
<dbReference type="GO" id="GO:0004499">
    <property type="term" value="F:N,N-dimethylaniline monooxygenase activity"/>
    <property type="evidence" value="ECO:0007669"/>
    <property type="project" value="InterPro"/>
</dbReference>
<dbReference type="AlphaFoldDB" id="A0A9P9IQ61"/>
<comment type="caution">
    <text evidence="6">The sequence shown here is derived from an EMBL/GenBank/DDBJ whole genome shotgun (WGS) entry which is preliminary data.</text>
</comment>
<evidence type="ECO:0000256" key="5">
    <source>
        <dbReference type="ARBA" id="ARBA00023002"/>
    </source>
</evidence>
<keyword evidence="7" id="KW-1185">Reference proteome</keyword>
<sequence length="490" mass="56445">MSVKSVAIVGAGAAGAVTAAAFHAEKHFDVIRVFERRDSPGGTWIYDPDPGETWSLQPGLLPTELDPPLQPPKHMPQTIAPNLQKRWEITPIYAELTTNVPNIAMSFSDQRFAYGPFVPHWIPKQYIQDYFAKHRADSSLVLCTTVEEVTKLPPRGPHQTERWKLTLRRYDAVQHLDAWWEEEFDAVVFANGHYSVPFIPRVQGLEDYIEKFPDRVTHSKTYRIASLYRDKRVLVIGNSASGHDITTQLVQSGVTKLPVYQSRRTHSRWDGKEPPENIEWKPVVREYRASTNEIIFDNDTVLTDVDVVIYCTGYKASFPFWNNEKNGGPLFDYRENRLLGFYQHTFSQLYPQSLGVVGLPRVLTFRSFEYQAVALARVFAGRSSHTLPSLFSMKKWERERAELVRKERRKFHDIQWDNGETDVWIKYLYDLAGLPTLDGHGRCPPALDEKTRWAIEHVRKYPEPGKDEEVEGDWVKVENAMGGRDSLHFI</sequence>
<evidence type="ECO:0000256" key="1">
    <source>
        <dbReference type="ARBA" id="ARBA00009183"/>
    </source>
</evidence>
<dbReference type="GO" id="GO:0050660">
    <property type="term" value="F:flavin adenine dinucleotide binding"/>
    <property type="evidence" value="ECO:0007669"/>
    <property type="project" value="InterPro"/>
</dbReference>
<evidence type="ECO:0000313" key="7">
    <source>
        <dbReference type="Proteomes" id="UP000700596"/>
    </source>
</evidence>